<sequence length="73" mass="7974">MISRVLNTEHTEESAPSVNLAKLIEDIAAKWNIFDKVVAVVTDNAFNIVGAIKILAAKLAGVTLRSSRIRLAW</sequence>
<comment type="caution">
    <text evidence="1">The sequence shown here is derived from an EMBL/GenBank/DDBJ whole genome shotgun (WGS) entry which is preliminary data.</text>
</comment>
<accession>A0A8J2RKI1</accession>
<dbReference type="AlphaFoldDB" id="A0A8J2RKI1"/>
<dbReference type="EMBL" id="CAKKLH010000104">
    <property type="protein sequence ID" value="CAH0103211.1"/>
    <property type="molecule type" value="Genomic_DNA"/>
</dbReference>
<gene>
    <name evidence="1" type="ORF">DGAL_LOCUS5745</name>
</gene>
<name>A0A8J2RKI1_9CRUS</name>
<dbReference type="OrthoDB" id="2438421at2759"/>
<keyword evidence="2" id="KW-1185">Reference proteome</keyword>
<dbReference type="Proteomes" id="UP000789390">
    <property type="component" value="Unassembled WGS sequence"/>
</dbReference>
<proteinExistence type="predicted"/>
<evidence type="ECO:0000313" key="1">
    <source>
        <dbReference type="EMBL" id="CAH0103211.1"/>
    </source>
</evidence>
<evidence type="ECO:0000313" key="2">
    <source>
        <dbReference type="Proteomes" id="UP000789390"/>
    </source>
</evidence>
<organism evidence="1 2">
    <name type="scientific">Daphnia galeata</name>
    <dbReference type="NCBI Taxonomy" id="27404"/>
    <lineage>
        <taxon>Eukaryota</taxon>
        <taxon>Metazoa</taxon>
        <taxon>Ecdysozoa</taxon>
        <taxon>Arthropoda</taxon>
        <taxon>Crustacea</taxon>
        <taxon>Branchiopoda</taxon>
        <taxon>Diplostraca</taxon>
        <taxon>Cladocera</taxon>
        <taxon>Anomopoda</taxon>
        <taxon>Daphniidae</taxon>
        <taxon>Daphnia</taxon>
    </lineage>
</organism>
<protein>
    <recommendedName>
        <fullName evidence="3">DUF659 domain-containing protein</fullName>
    </recommendedName>
</protein>
<evidence type="ECO:0008006" key="3">
    <source>
        <dbReference type="Google" id="ProtNLM"/>
    </source>
</evidence>
<reference evidence="1" key="1">
    <citation type="submission" date="2021-11" db="EMBL/GenBank/DDBJ databases">
        <authorList>
            <person name="Schell T."/>
        </authorList>
    </citation>
    <scope>NUCLEOTIDE SEQUENCE</scope>
    <source>
        <strain evidence="1">M5</strain>
    </source>
</reference>